<dbReference type="Gene3D" id="3.30.2310.20">
    <property type="entry name" value="RelE-like"/>
    <property type="match status" value="1"/>
</dbReference>
<reference evidence="1 2" key="1">
    <citation type="submission" date="2024-06" db="EMBL/GenBank/DDBJ databases">
        <authorList>
            <person name="Kaempfer P."/>
            <person name="Viver T."/>
        </authorList>
    </citation>
    <scope>NUCLEOTIDE SEQUENCE [LARGE SCALE GENOMIC DNA]</scope>
    <source>
        <strain evidence="1 2">ST-119</strain>
    </source>
</reference>
<organism evidence="1 2">
    <name type="scientific">Flavobacterium rhizosphaerae</name>
    <dbReference type="NCBI Taxonomy" id="3163298"/>
    <lineage>
        <taxon>Bacteria</taxon>
        <taxon>Pseudomonadati</taxon>
        <taxon>Bacteroidota</taxon>
        <taxon>Flavobacteriia</taxon>
        <taxon>Flavobacteriales</taxon>
        <taxon>Flavobacteriaceae</taxon>
        <taxon>Flavobacterium</taxon>
    </lineage>
</organism>
<dbReference type="InterPro" id="IPR035093">
    <property type="entry name" value="RelE/ParE_toxin_dom_sf"/>
</dbReference>
<evidence type="ECO:0000313" key="2">
    <source>
        <dbReference type="Proteomes" id="UP001629156"/>
    </source>
</evidence>
<comment type="caution">
    <text evidence="1">The sequence shown here is derived from an EMBL/GenBank/DDBJ whole genome shotgun (WGS) entry which is preliminary data.</text>
</comment>
<keyword evidence="2" id="KW-1185">Reference proteome</keyword>
<dbReference type="SUPFAM" id="SSF143011">
    <property type="entry name" value="RelE-like"/>
    <property type="match status" value="1"/>
</dbReference>
<sequence length="89" mass="10396">MPKANWTVYLTITLKNAGTNIAVKIIGQIISETNKLLIDPLTYPLEKLLLDREIEYRYFICYNYKIIYAVDSVNRLIKIADIFDTRQNP</sequence>
<dbReference type="Proteomes" id="UP001629156">
    <property type="component" value="Unassembled WGS sequence"/>
</dbReference>
<evidence type="ECO:0000313" key="1">
    <source>
        <dbReference type="EMBL" id="MFL9845177.1"/>
    </source>
</evidence>
<dbReference type="RefSeq" id="WP_408085447.1">
    <property type="nucleotide sequence ID" value="NZ_JBELPZ010000013.1"/>
</dbReference>
<name>A0ABW8Z0F5_9FLAO</name>
<protein>
    <submittedName>
        <fullName evidence="1">Type II toxin-antitoxin system RelE/ParE family toxin</fullName>
    </submittedName>
</protein>
<proteinExistence type="predicted"/>
<dbReference type="EMBL" id="JBELPZ010000013">
    <property type="protein sequence ID" value="MFL9845177.1"/>
    <property type="molecule type" value="Genomic_DNA"/>
</dbReference>
<accession>A0ABW8Z0F5</accession>
<gene>
    <name evidence="1" type="ORF">ABS766_12180</name>
</gene>